<dbReference type="RefSeq" id="WP_102651543.1">
    <property type="nucleotide sequence ID" value="NZ_PNRF01000002.1"/>
</dbReference>
<dbReference type="Gene3D" id="1.50.10.10">
    <property type="match status" value="1"/>
</dbReference>
<keyword evidence="4" id="KW-0472">Membrane</keyword>
<accession>A0A2N7UBT9</accession>
<organism evidence="8 9">
    <name type="scientific">Billgrantia endophytica</name>
    <dbReference type="NCBI Taxonomy" id="2033802"/>
    <lineage>
        <taxon>Bacteria</taxon>
        <taxon>Pseudomonadati</taxon>
        <taxon>Pseudomonadota</taxon>
        <taxon>Gammaproteobacteria</taxon>
        <taxon>Oceanospirillales</taxon>
        <taxon>Halomonadaceae</taxon>
        <taxon>Billgrantia</taxon>
    </lineage>
</organism>
<evidence type="ECO:0000256" key="1">
    <source>
        <dbReference type="ARBA" id="ARBA00022676"/>
    </source>
</evidence>
<evidence type="ECO:0000259" key="7">
    <source>
        <dbReference type="Pfam" id="PF17167"/>
    </source>
</evidence>
<feature type="transmembrane region" description="Helical" evidence="4">
    <location>
        <begin position="813"/>
        <end position="829"/>
    </location>
</feature>
<feature type="transmembrane region" description="Helical" evidence="4">
    <location>
        <begin position="411"/>
        <end position="434"/>
    </location>
</feature>
<dbReference type="SMART" id="SM01068">
    <property type="entry name" value="CBM_X"/>
    <property type="match status" value="2"/>
</dbReference>
<sequence length="2860" mass="315679">MNRLLRYVRRYRSSSPPWDSTAPVREELFSLERLEQHAGSLASAQRIARTPPRMMPLRRRLDDNADVLLAAYRASAAELADGRDVVPAAAWLLDNYHLVEAQIREIRNDLPPGYYRQLPKLADGPFAGYPRVFELAWAFVAHTDSHFDPDILRSFITAYQRVQPLTIGELWAVAITLRIVLVENLRRLADQIINEQSARNDADAVATRWLTPEGKHIPLGPHPVSSLTPLSEPFAAQLAKRLRGLDPRANPMVGWLERQLSSQGDSIDEVVQHAQQRQGAANVTVRNIITSMRYISSIDWAELFESVSLVDARLRQASAFDDMDFPTRNLYRSAVERLARGSAHEELEVVEQALTASRTAVASADDPVEAARVGDPGYFLIAAGRRALEQVIGYRPSPSDRLRRVFLHYGMGGYIGMIAIATAGVLSLASWSLWSLSSGELSVGGLALLGFLGLLPATEVATLLVNRIIIRSIGAQPLPGIDLSAGVPPTLRTLIAVPTLLTSEAELREQIERLEVHHLSSGGGDLVYVLLTDGVDSDRADLPGDAPILAAASEAISQLNRRYGSISSDTGGRFFLLHRRRVFNSGENCWMGWERKRGKLHELNRLLRGASDTSFLDAPALPSDVRYVITLDADTRLPRGATSRLIGKMAHPLNQPRFDESRQRVVDGYAILQPRLTPSLPLGREGSLYQRLFSAPGGIDPYAAAVSDLYQDLLGEGSFAGKGIYDIDAFEASLSARVPENSVLSHDLFEGVFARAGLASDIEVIEDFPSRYDVAAKRQHRWTRGDWQLLPWIIGPEMPMTGRLKMMDNLRRSLLAPLLLAILAVSWLLPLPAAMAGTLFVLTVIAAPMILSLMTFLRPPRAGVSLRQHAGALLIELRLAAIQTLLLATFLPDQAWRMLDAIIRTLVRLLVTRRHLLEWTTAAQATGSPRLTLTGFYRGMAPGTALGLAIALGTMALAPEARLLAFPFALLWLLAPGVAAWSSRPQNIAPQNVPSPPEARELRLIARRTWRYFETFVTPADNMLPPDNFQEEPQPAVAQRTSPTNMGLYLLSTLAARDFGWIGALTAVGRLEATLGTMQTLPRHRGHFFNWYATQDLRPLDPRYISSVDSGNLAGHLIVVANACETWLETEQLPDPRSGMTDNLQLARDTLETLPSVHGESAALLAARLDRIEAQLKGDPRFDAWLPTLKRLTDEATRMAHDTLQADPGTPVEELLFWIGALRKSVADHSRDQKQTGKARQRARLQARFRQLADTARSMALSMDFAFLLDPERQLLSIGYSLDENTLDTSCYDLLASEARLASLLAIAKGDVPTRHWFRLGRAATPLDHGSALISWSGSMFEYLMPSLVMRAPAGSLLEQSNRLVVKRQEAYATSLGVPWGLSESAYNARDMEFTYQYSNFGVPGLGLKRGLSADLVIAPYATGLATMVDPEGACRNFTRLADLGAVGRYGFYEALDFTRSRLPAGADVAIVRSFMAHHQGMTIVSIANTLHHGLMRDRFHREPIIKASELLLQERMPRDAAVAHPRAEEVRSAPSESDSEAQTIRRVSTAAKGAPVTHLLSNGRYSVMLTASGGGYSRWRHIAISRWQEDATRDHWGSFILLRDRENDGVWSASGHMPGRETTHQDDGHYVIFAEDYAQFCHYNGDLTSHLDVLVSGEDDSEVRRVSLTNRGRRTRDIDITSYSELVLTTPATDNAHPAFAKMFVVTEYLEPFNALIATRRLREPGEAQVWAAHFAVVEGEAMGDVQYETDRARFIGRGRTVASAAALVGGKALSNTVGTVLDPIFSLRQRVKVAPGKVVRIAFWTLVASSRETLVDLIDQHHDRSAYERARTLAWTQAQVQLRHLSIKPEEAADFQRLAAPILYADPRFRAPPDAIERGAGPQSGLWPHAVSGDLPIVLLRIDSTDDLAQVRQLLRAHEYWRMKRLGVDLVIVNERASSYVQDLQQAIETAVFSSQSRPRYHEGHAQGSVIPLRADLMSLEARTLLQSVARVALMANRGPIADQLALIPPSLHHTLTKKEQWSTKPHKTTADEPGSKAVPDLEFFNGLGGFDKQGREYVTILEAGRSTPAPWINVIANSGFGFQVSAEGTGYLWAENSRENQLTPWSNDPVGDPSGEAIYIRDEETMEVWTATALPVRDEGRYLARHGFGYSRFEHEAHGIGLELLHFVPLHDPVRISRLTLENRSGRPRRLSVTAYVEWVLGTARGTEGPFLISRMDETCGAMLVHNPWSIAFPGRVAFVDLSGLQTAWTADRVEFLGHGGSHASPACLGTRAPLSGASGAGRDPCAALQCTVELAVGETLEVVALLGQCRSDAEARELIARYRGADIDTEFTAVTAHWQAQLGAVQVSTPDRAMDIMLNGWLLYQTLACRIMARSAFYQASGAYGFRDQLQDGMALTFASPETTRRHLLRAASRQFVEGDVQHWWLPHSGQGVRTRISDDRVWLAYASATYVATSGDTAVLDESVGFLEGALLGPDEHDAFFQPMIACESASLYEHCARGLDQSLALTGERGLPLIGGGDWNDGMNRVGEAGKGESVWLGWLLARTLALFVPFAEQRDHEEARASRWRAHAASLREALEREAWDGQWYRRATYDDGSWLGAQDGDECRIDSIAQSWAVLSGAAEPQRAELAMRSLERKLILHDPGLALLFWPPFDKPSRDPGYISGYPPGLRENGGQYSHASMWAILAFAELGEGDKACDLFALLNPINHARTPEEAARYRVEPYVVAADVYSVAPHVGRGGWTWYTGAAGWMYRAGLEGILGIRREGAFLVVSPCLPAAWPGFEAMIEVGSSHYAIQVDNLENLQPGHVTQRSLISMQAHLDGEEIPCNERRVHVPLDGARHRLALVMRYDCPAA</sequence>
<feature type="domain" description="Glycosyl hydrolase 94 supersandwich" evidence="5">
    <location>
        <begin position="2058"/>
        <end position="2328"/>
    </location>
</feature>
<feature type="domain" description="Glycosyl hydrolase 94 catalytic" evidence="7">
    <location>
        <begin position="2341"/>
        <end position="2767"/>
    </location>
</feature>
<evidence type="ECO:0000256" key="2">
    <source>
        <dbReference type="ARBA" id="ARBA00022679"/>
    </source>
</evidence>
<dbReference type="InterPro" id="IPR052047">
    <property type="entry name" value="GH94_Enzymes"/>
</dbReference>
<proteinExistence type="predicted"/>
<reference evidence="8 9" key="1">
    <citation type="submission" date="2018-01" db="EMBL/GenBank/DDBJ databases">
        <title>Halomonas endophytica sp. nov., isolated from storage liquid in the stems of Populus euphratica.</title>
        <authorList>
            <person name="Chen C."/>
        </authorList>
    </citation>
    <scope>NUCLEOTIDE SEQUENCE [LARGE SCALE GENOMIC DNA]</scope>
    <source>
        <strain evidence="8 9">MC28</strain>
    </source>
</reference>
<dbReference type="InterPro" id="IPR033432">
    <property type="entry name" value="GH94_catalytic"/>
</dbReference>
<dbReference type="InterPro" id="IPR010383">
    <property type="entry name" value="Glyco_hydrolase_94_b-supersand"/>
</dbReference>
<dbReference type="InterPro" id="IPR012341">
    <property type="entry name" value="6hp_glycosidase-like_sf"/>
</dbReference>
<feature type="transmembrane region" description="Helical" evidence="4">
    <location>
        <begin position="869"/>
        <end position="891"/>
    </location>
</feature>
<feature type="transmembrane region" description="Helical" evidence="4">
    <location>
        <begin position="835"/>
        <end position="857"/>
    </location>
</feature>
<gene>
    <name evidence="8" type="ORF">C1H69_00910</name>
</gene>
<dbReference type="InterPro" id="IPR037820">
    <property type="entry name" value="GH94N_NdvB"/>
</dbReference>
<feature type="transmembrane region" description="Helical" evidence="4">
    <location>
        <begin position="446"/>
        <end position="465"/>
    </location>
</feature>
<dbReference type="Gene3D" id="1.50.10.140">
    <property type="match status" value="1"/>
</dbReference>
<dbReference type="PANTHER" id="PTHR37469:SF2">
    <property type="entry name" value="CELLOBIONIC ACID PHOSPHORYLASE"/>
    <property type="match status" value="1"/>
</dbReference>
<dbReference type="Pfam" id="PF06165">
    <property type="entry name" value="GH94_b-supersand"/>
    <property type="match status" value="2"/>
</dbReference>
<feature type="transmembrane region" description="Helical" evidence="4">
    <location>
        <begin position="936"/>
        <end position="957"/>
    </location>
</feature>
<feature type="transmembrane region" description="Helical" evidence="4">
    <location>
        <begin position="964"/>
        <end position="982"/>
    </location>
</feature>
<evidence type="ECO:0000313" key="8">
    <source>
        <dbReference type="EMBL" id="PMR77904.1"/>
    </source>
</evidence>
<dbReference type="InterPro" id="IPR011013">
    <property type="entry name" value="Gal_mutarotase_sf_dom"/>
</dbReference>
<feature type="domain" description="Glycoamylase-like" evidence="6">
    <location>
        <begin position="1294"/>
        <end position="1503"/>
    </location>
</feature>
<keyword evidence="1" id="KW-0328">Glycosyltransferase</keyword>
<dbReference type="SUPFAM" id="SSF48208">
    <property type="entry name" value="Six-hairpin glycosidases"/>
    <property type="match status" value="1"/>
</dbReference>
<evidence type="ECO:0000256" key="4">
    <source>
        <dbReference type="SAM" id="Phobius"/>
    </source>
</evidence>
<protein>
    <submittedName>
        <fullName evidence="8">Glycosyl transferase</fullName>
    </submittedName>
</protein>
<comment type="caution">
    <text evidence="8">The sequence shown here is derived from an EMBL/GenBank/DDBJ whole genome shotgun (WGS) entry which is preliminary data.</text>
</comment>
<name>A0A2N7UBT9_9GAMM</name>
<evidence type="ECO:0000259" key="6">
    <source>
        <dbReference type="Pfam" id="PF10091"/>
    </source>
</evidence>
<dbReference type="Gene3D" id="2.70.98.40">
    <property type="entry name" value="Glycoside hydrolase, family 65, N-terminal domain"/>
    <property type="match status" value="2"/>
</dbReference>
<dbReference type="InterPro" id="IPR019282">
    <property type="entry name" value="Glycoamylase-like_cons_dom"/>
</dbReference>
<dbReference type="InterPro" id="IPR037018">
    <property type="entry name" value="GH65_N"/>
</dbReference>
<dbReference type="Pfam" id="PF17167">
    <property type="entry name" value="Glyco_hydro_94"/>
    <property type="match status" value="1"/>
</dbReference>
<dbReference type="InterPro" id="IPR037824">
    <property type="entry name" value="GH94N_2_NdvB"/>
</dbReference>
<evidence type="ECO:0000313" key="9">
    <source>
        <dbReference type="Proteomes" id="UP000235803"/>
    </source>
</evidence>
<keyword evidence="4" id="KW-0812">Transmembrane</keyword>
<dbReference type="GO" id="GO:0005975">
    <property type="term" value="P:carbohydrate metabolic process"/>
    <property type="evidence" value="ECO:0007669"/>
    <property type="project" value="InterPro"/>
</dbReference>
<dbReference type="CDD" id="cd11756">
    <property type="entry name" value="GH94N_ChvB_NdvB_1_like"/>
    <property type="match status" value="1"/>
</dbReference>
<dbReference type="GO" id="GO:0030246">
    <property type="term" value="F:carbohydrate binding"/>
    <property type="evidence" value="ECO:0007669"/>
    <property type="project" value="InterPro"/>
</dbReference>
<dbReference type="Proteomes" id="UP000235803">
    <property type="component" value="Unassembled WGS sequence"/>
</dbReference>
<keyword evidence="9" id="KW-1185">Reference proteome</keyword>
<feature type="domain" description="Glycosyl hydrolase 94 supersandwich" evidence="5">
    <location>
        <begin position="1544"/>
        <end position="1825"/>
    </location>
</feature>
<dbReference type="Pfam" id="PF10091">
    <property type="entry name" value="Glycoamylase"/>
    <property type="match status" value="1"/>
</dbReference>
<dbReference type="EMBL" id="PNRF01000002">
    <property type="protein sequence ID" value="PMR77904.1"/>
    <property type="molecule type" value="Genomic_DNA"/>
</dbReference>
<dbReference type="GO" id="GO:0016757">
    <property type="term" value="F:glycosyltransferase activity"/>
    <property type="evidence" value="ECO:0007669"/>
    <property type="project" value="UniProtKB-KW"/>
</dbReference>
<dbReference type="SUPFAM" id="SSF74650">
    <property type="entry name" value="Galactose mutarotase-like"/>
    <property type="match status" value="2"/>
</dbReference>
<dbReference type="OrthoDB" id="9769991at2"/>
<evidence type="ECO:0000256" key="3">
    <source>
        <dbReference type="SAM" id="MobiDB-lite"/>
    </source>
</evidence>
<dbReference type="Gene3D" id="2.60.420.10">
    <property type="entry name" value="Maltose phosphorylase, domain 3"/>
    <property type="match status" value="1"/>
</dbReference>
<feature type="region of interest" description="Disordered" evidence="3">
    <location>
        <begin position="2020"/>
        <end position="2040"/>
    </location>
</feature>
<keyword evidence="2 8" id="KW-0808">Transferase</keyword>
<dbReference type="InterPro" id="IPR008928">
    <property type="entry name" value="6-hairpin_glycosidase_sf"/>
</dbReference>
<dbReference type="PANTHER" id="PTHR37469">
    <property type="entry name" value="CELLOBIONIC ACID PHOSPHORYLASE-RELATED"/>
    <property type="match status" value="1"/>
</dbReference>
<keyword evidence="4" id="KW-1133">Transmembrane helix</keyword>
<dbReference type="CDD" id="cd11753">
    <property type="entry name" value="GH94N_ChvB_NdvB_2_like"/>
    <property type="match status" value="1"/>
</dbReference>
<evidence type="ECO:0000259" key="5">
    <source>
        <dbReference type="Pfam" id="PF06165"/>
    </source>
</evidence>